<protein>
    <submittedName>
        <fullName evidence="1">Uncharacterized protein</fullName>
    </submittedName>
</protein>
<sequence length="504" mass="58074">MSVEHLHETLPCALVDSNRDFVIGGQMLGFRDQLQTDLVAHAGDDRGAYLGIAIRLPREKDNVAAFFNGMEESSDLCVTIKWPINSFDISEGRLQDAQTKKLIPEQCQTTEFGFLQVDLRADKESLIDGIGFPFRGIDENIDGYVNSEGKIHGRWSPKDIFAQRTFYILVRDTAKEPMARFFEIASTQTLDIAPYGYVHSWSVERYRKQMSFENLKTHQSPDRFQFNGLNDALTVITQSTAQDCWWYAQDVHKLRTVKLPFFPEFLKRFARSADSLTLPWTELGIAFREPPPPDTYQDDGEPNWDDLCWSARVWPVQVESFERKRTDRATNNGGYFLLEVHRPRDPTSPAYRIRDHQIQAFPRLDKYEEEKKDIVNMLSKFSKDKMEEIYLSFHDGRVLSRRRVNATDDLFNSTNLAKEPLPDHGIGTEPEFSEDCRSVILQEFFIGRGYCHPVSEWHEFVSSGSDHFDAEYADMAISQLSPNSRDRFRQYIKLVSLGLVGICG</sequence>
<dbReference type="EMBL" id="MU842933">
    <property type="protein sequence ID" value="KAK2025621.1"/>
    <property type="molecule type" value="Genomic_DNA"/>
</dbReference>
<accession>A0AAD9HAT5</accession>
<keyword evidence="2" id="KW-1185">Reference proteome</keyword>
<comment type="caution">
    <text evidence="1">The sequence shown here is derived from an EMBL/GenBank/DDBJ whole genome shotgun (WGS) entry which is preliminary data.</text>
</comment>
<reference evidence="1" key="1">
    <citation type="submission" date="2021-06" db="EMBL/GenBank/DDBJ databases">
        <title>Comparative genomics, transcriptomics and evolutionary studies reveal genomic signatures of adaptation to plant cell wall in hemibiotrophic fungi.</title>
        <authorList>
            <consortium name="DOE Joint Genome Institute"/>
            <person name="Baroncelli R."/>
            <person name="Diaz J.F."/>
            <person name="Benocci T."/>
            <person name="Peng M."/>
            <person name="Battaglia E."/>
            <person name="Haridas S."/>
            <person name="Andreopoulos W."/>
            <person name="Labutti K."/>
            <person name="Pangilinan J."/>
            <person name="Floch G.L."/>
            <person name="Makela M.R."/>
            <person name="Henrissat B."/>
            <person name="Grigoriev I.V."/>
            <person name="Crouch J.A."/>
            <person name="De Vries R.P."/>
            <person name="Sukno S.A."/>
            <person name="Thon M.R."/>
        </authorList>
    </citation>
    <scope>NUCLEOTIDE SEQUENCE</scope>
    <source>
        <strain evidence="1">MAFF235873</strain>
    </source>
</reference>
<dbReference type="Proteomes" id="UP001232148">
    <property type="component" value="Unassembled WGS sequence"/>
</dbReference>
<dbReference type="AlphaFoldDB" id="A0AAD9HAT5"/>
<gene>
    <name evidence="1" type="ORF">LX32DRAFT_730676</name>
</gene>
<evidence type="ECO:0000313" key="2">
    <source>
        <dbReference type="Proteomes" id="UP001232148"/>
    </source>
</evidence>
<proteinExistence type="predicted"/>
<evidence type="ECO:0000313" key="1">
    <source>
        <dbReference type="EMBL" id="KAK2025621.1"/>
    </source>
</evidence>
<name>A0AAD9HAT5_9PEZI</name>
<organism evidence="1 2">
    <name type="scientific">Colletotrichum zoysiae</name>
    <dbReference type="NCBI Taxonomy" id="1216348"/>
    <lineage>
        <taxon>Eukaryota</taxon>
        <taxon>Fungi</taxon>
        <taxon>Dikarya</taxon>
        <taxon>Ascomycota</taxon>
        <taxon>Pezizomycotina</taxon>
        <taxon>Sordariomycetes</taxon>
        <taxon>Hypocreomycetidae</taxon>
        <taxon>Glomerellales</taxon>
        <taxon>Glomerellaceae</taxon>
        <taxon>Colletotrichum</taxon>
        <taxon>Colletotrichum graminicola species complex</taxon>
    </lineage>
</organism>